<keyword evidence="3" id="KW-1185">Reference proteome</keyword>
<name>H7EJK5_9SPIR</name>
<comment type="caution">
    <text evidence="2">The sequence shown here is derived from an EMBL/GenBank/DDBJ whole genome shotgun (WGS) entry which is preliminary data.</text>
</comment>
<dbReference type="PATRIC" id="fig|907348.3.peg.964"/>
<dbReference type="RefSeq" id="WP_002703341.1">
    <property type="nucleotide sequence ID" value="NZ_AGRW01000041.1"/>
</dbReference>
<evidence type="ECO:0000313" key="2">
    <source>
        <dbReference type="EMBL" id="EIC02243.1"/>
    </source>
</evidence>
<dbReference type="EMBL" id="AGRW01000041">
    <property type="protein sequence ID" value="EIC02243.1"/>
    <property type="molecule type" value="Genomic_DNA"/>
</dbReference>
<dbReference type="InterPro" id="IPR029471">
    <property type="entry name" value="HNH_5"/>
</dbReference>
<dbReference type="STRING" id="907348.TresaDRAFT_1507"/>
<protein>
    <recommendedName>
        <fullName evidence="1">HNH endonuclease 5 domain-containing protein</fullName>
    </recommendedName>
</protein>
<dbReference type="Pfam" id="PF14279">
    <property type="entry name" value="HNH_5"/>
    <property type="match status" value="1"/>
</dbReference>
<gene>
    <name evidence="2" type="ORF">TresaDRAFT_1507</name>
</gene>
<evidence type="ECO:0000313" key="3">
    <source>
        <dbReference type="Proteomes" id="UP000003571"/>
    </source>
</evidence>
<evidence type="ECO:0000259" key="1">
    <source>
        <dbReference type="Pfam" id="PF14279"/>
    </source>
</evidence>
<dbReference type="OrthoDB" id="255953at2"/>
<feature type="domain" description="HNH endonuclease 5" evidence="1">
    <location>
        <begin position="39"/>
        <end position="91"/>
    </location>
</feature>
<sequence>MELDKIQDLSTWWNDNYTLIADYDLTEKKYLGDSQNKICRFCGRKEPEVHFRKIAHAIPESLENINLFTNYECDECNHKFGNTIEDHLNKYLFPNRIASCILGKRGTITYKHPIFGDNRIDVTNGHWDVKTDGKVELVQQIDEHTLQINLTRQTYIPVNVYKALVKMAISIVPESEISNFDNTIKWLQSDERAIEDYFGKFVIMRFFPGLERFPYIKASLFKRKDDSLITPAYQFFICFSNYYFQIVVPCFKKDKQLDRKRFSFRAIPTPLDFSQSIKGSGLLDFSSHEPIKNEEAPIQMHFETSEMSIGEIE</sequence>
<dbReference type="Proteomes" id="UP000003571">
    <property type="component" value="Unassembled WGS sequence"/>
</dbReference>
<accession>H7EJK5</accession>
<proteinExistence type="predicted"/>
<dbReference type="eggNOG" id="COG1396">
    <property type="taxonomic scope" value="Bacteria"/>
</dbReference>
<reference evidence="2 3" key="1">
    <citation type="submission" date="2011-09" db="EMBL/GenBank/DDBJ databases">
        <title>The draft genome of Treponema saccharophilum DSM 2985.</title>
        <authorList>
            <consortium name="US DOE Joint Genome Institute (JGI-PGF)"/>
            <person name="Lucas S."/>
            <person name="Copeland A."/>
            <person name="Lapidus A."/>
            <person name="Glavina del Rio T."/>
            <person name="Dalin E."/>
            <person name="Tice H."/>
            <person name="Bruce D."/>
            <person name="Goodwin L."/>
            <person name="Pitluck S."/>
            <person name="Peters L."/>
            <person name="Kyrpides N."/>
            <person name="Mavromatis K."/>
            <person name="Ivanova N."/>
            <person name="Markowitz V."/>
            <person name="Cheng J.-F."/>
            <person name="Hugenholtz P."/>
            <person name="Woyke T."/>
            <person name="Wu D."/>
            <person name="Gronow S."/>
            <person name="Wellnitz S."/>
            <person name="Brambilla E."/>
            <person name="Klenk H.-P."/>
            <person name="Eisen J.A."/>
        </authorList>
    </citation>
    <scope>NUCLEOTIDE SEQUENCE [LARGE SCALE GENOMIC DNA]</scope>
    <source>
        <strain evidence="2 3">DSM 2985</strain>
    </source>
</reference>
<dbReference type="AlphaFoldDB" id="H7EJK5"/>
<organism evidence="2 3">
    <name type="scientific">Treponema saccharophilum DSM 2985</name>
    <dbReference type="NCBI Taxonomy" id="907348"/>
    <lineage>
        <taxon>Bacteria</taxon>
        <taxon>Pseudomonadati</taxon>
        <taxon>Spirochaetota</taxon>
        <taxon>Spirochaetia</taxon>
        <taxon>Spirochaetales</taxon>
        <taxon>Treponemataceae</taxon>
        <taxon>Treponema</taxon>
    </lineage>
</organism>